<protein>
    <recommendedName>
        <fullName evidence="3">Harmonin-binding protein USHBP1 PDZ-binding domain-containing protein</fullName>
    </recommendedName>
</protein>
<comment type="caution">
    <text evidence="4">The sequence shown here is derived from an EMBL/GenBank/DDBJ whole genome shotgun (WGS) entry which is preliminary data.</text>
</comment>
<keyword evidence="1" id="KW-0175">Coiled coil</keyword>
<sequence>MDSAEWLGGQKKVLTEGKRAETRREETPVPTGPSELEMAQCEVEMGTLLKVIAELNGRMNTLQTTRDSDNSVTLGQEEGNVPKPGCRPTPSSQGVPEAMDVPVPSQVSGTEKEDSAELWMELQGALAALENAMVRGRTWAAPHNACSEEKLAQHLTAASESWVKATQILEELERELGISYPSELPAEDRQRYQRDVLSLHKHNCSLRASLQCRETELCRSNVTLNGLKEERNKLQLKLLGLQKHMHAGGSLSPPTSPSSSSSGARSPYWASPPFPGSPLLLRRPTAASSPLATGGDNTPPFSSSSTSIAVSGSPSSSVSGGLETETDRLQRCIERLKARNERLSSALERRKGESEQISMTLCRHEANSTALQMALKYSEECEEAYNELLSLYDGRKPQSMPEPREETESVKEAQKLSHLKPETTSPETGEALPSLSPPGGATEAVEHKHNRRTPSTLDGQVEAIREKIMKLKQDRSAVCVPAREPDGERKPSPDTGTLLGPRAQDSARPHGTKREKAALLYELVTVREEMSELRGTIRLTEKERRCLEWTLTNQRAQDVAGALIAQCLREELEDRQTEKQKGDERGAKLDSGGGIPGPRNRTLLRELQGALQREQVLKRRVTAVRESLDTALTDSATRWRYSEEERAQLVRAHRKAAETYRGARRKYREQLWRLERQVTAASERHMTQISSLKATLEALEWKKEETLL</sequence>
<dbReference type="PANTHER" id="PTHR23347:SF5">
    <property type="entry name" value="HARMONIN-BINDING PROTEIN USHBP1"/>
    <property type="match status" value="1"/>
</dbReference>
<feature type="domain" description="Harmonin-binding protein USHBP1 PDZ-binding" evidence="3">
    <location>
        <begin position="328"/>
        <end position="392"/>
    </location>
</feature>
<feature type="region of interest" description="Disordered" evidence="2">
    <location>
        <begin position="1"/>
        <end position="36"/>
    </location>
</feature>
<feature type="region of interest" description="Disordered" evidence="2">
    <location>
        <begin position="474"/>
        <end position="513"/>
    </location>
</feature>
<evidence type="ECO:0000313" key="5">
    <source>
        <dbReference type="Proteomes" id="UP001152803"/>
    </source>
</evidence>
<feature type="compositionally biased region" description="Basic and acidic residues" evidence="2">
    <location>
        <begin position="483"/>
        <end position="492"/>
    </location>
</feature>
<name>A0A9Q1DQQ7_CONCO</name>
<reference evidence="4" key="1">
    <citation type="journal article" date="2023" name="Science">
        <title>Genome structures resolve the early diversification of teleost fishes.</title>
        <authorList>
            <person name="Parey E."/>
            <person name="Louis A."/>
            <person name="Montfort J."/>
            <person name="Bouchez O."/>
            <person name="Roques C."/>
            <person name="Iampietro C."/>
            <person name="Lluch J."/>
            <person name="Castinel A."/>
            <person name="Donnadieu C."/>
            <person name="Desvignes T."/>
            <person name="Floi Bucao C."/>
            <person name="Jouanno E."/>
            <person name="Wen M."/>
            <person name="Mejri S."/>
            <person name="Dirks R."/>
            <person name="Jansen H."/>
            <person name="Henkel C."/>
            <person name="Chen W.J."/>
            <person name="Zahm M."/>
            <person name="Cabau C."/>
            <person name="Klopp C."/>
            <person name="Thompson A.W."/>
            <person name="Robinson-Rechavi M."/>
            <person name="Braasch I."/>
            <person name="Lecointre G."/>
            <person name="Bobe J."/>
            <person name="Postlethwait J.H."/>
            <person name="Berthelot C."/>
            <person name="Roest Crollius H."/>
            <person name="Guiguen Y."/>
        </authorList>
    </citation>
    <scope>NUCLEOTIDE SEQUENCE</scope>
    <source>
        <strain evidence="4">Concon-B</strain>
    </source>
</reference>
<gene>
    <name evidence="4" type="ORF">COCON_G00057140</name>
</gene>
<feature type="coiled-coil region" evidence="1">
    <location>
        <begin position="326"/>
        <end position="353"/>
    </location>
</feature>
<feature type="region of interest" description="Disordered" evidence="2">
    <location>
        <begin position="62"/>
        <end position="111"/>
    </location>
</feature>
<keyword evidence="5" id="KW-1185">Reference proteome</keyword>
<feature type="compositionally biased region" description="Basic and acidic residues" evidence="2">
    <location>
        <begin position="13"/>
        <end position="27"/>
    </location>
</feature>
<dbReference type="InterPro" id="IPR040171">
    <property type="entry name" value="USBP1-like"/>
</dbReference>
<evidence type="ECO:0000256" key="2">
    <source>
        <dbReference type="SAM" id="MobiDB-lite"/>
    </source>
</evidence>
<feature type="compositionally biased region" description="Basic and acidic residues" evidence="2">
    <location>
        <begin position="574"/>
        <end position="588"/>
    </location>
</feature>
<feature type="compositionally biased region" description="Basic and acidic residues" evidence="2">
    <location>
        <begin position="402"/>
        <end position="421"/>
    </location>
</feature>
<dbReference type="PANTHER" id="PTHR23347">
    <property type="entry name" value="COLORECTAL MUTANT CANCER PROTEIN MCC PROTEIN -RELATED"/>
    <property type="match status" value="1"/>
</dbReference>
<organism evidence="4 5">
    <name type="scientific">Conger conger</name>
    <name type="common">Conger eel</name>
    <name type="synonym">Muraena conger</name>
    <dbReference type="NCBI Taxonomy" id="82655"/>
    <lineage>
        <taxon>Eukaryota</taxon>
        <taxon>Metazoa</taxon>
        <taxon>Chordata</taxon>
        <taxon>Craniata</taxon>
        <taxon>Vertebrata</taxon>
        <taxon>Euteleostomi</taxon>
        <taxon>Actinopterygii</taxon>
        <taxon>Neopterygii</taxon>
        <taxon>Teleostei</taxon>
        <taxon>Anguilliformes</taxon>
        <taxon>Congridae</taxon>
        <taxon>Conger</taxon>
    </lineage>
</organism>
<evidence type="ECO:0000256" key="1">
    <source>
        <dbReference type="SAM" id="Coils"/>
    </source>
</evidence>
<feature type="region of interest" description="Disordered" evidence="2">
    <location>
        <begin position="574"/>
        <end position="600"/>
    </location>
</feature>
<feature type="compositionally biased region" description="Low complexity" evidence="2">
    <location>
        <begin position="302"/>
        <end position="321"/>
    </location>
</feature>
<feature type="region of interest" description="Disordered" evidence="2">
    <location>
        <begin position="245"/>
        <end position="325"/>
    </location>
</feature>
<feature type="compositionally biased region" description="Polar residues" evidence="2">
    <location>
        <begin position="286"/>
        <end position="301"/>
    </location>
</feature>
<evidence type="ECO:0000313" key="4">
    <source>
        <dbReference type="EMBL" id="KAJ8278648.1"/>
    </source>
</evidence>
<dbReference type="Proteomes" id="UP001152803">
    <property type="component" value="Unassembled WGS sequence"/>
</dbReference>
<dbReference type="InterPro" id="IPR019536">
    <property type="entry name" value="USHBP1_PDZ-bd"/>
</dbReference>
<dbReference type="AlphaFoldDB" id="A0A9Q1DQQ7"/>
<feature type="compositionally biased region" description="Low complexity" evidence="2">
    <location>
        <begin position="245"/>
        <end position="269"/>
    </location>
</feature>
<dbReference type="OrthoDB" id="6256369at2759"/>
<feature type="compositionally biased region" description="Polar residues" evidence="2">
    <location>
        <begin position="62"/>
        <end position="74"/>
    </location>
</feature>
<dbReference type="Pfam" id="PF10506">
    <property type="entry name" value="USHBP1_PDZ-bd"/>
    <property type="match status" value="1"/>
</dbReference>
<evidence type="ECO:0000259" key="3">
    <source>
        <dbReference type="Pfam" id="PF10506"/>
    </source>
</evidence>
<proteinExistence type="predicted"/>
<feature type="coiled-coil region" evidence="1">
    <location>
        <begin position="657"/>
        <end position="684"/>
    </location>
</feature>
<feature type="region of interest" description="Disordered" evidence="2">
    <location>
        <begin position="394"/>
        <end position="460"/>
    </location>
</feature>
<accession>A0A9Q1DQQ7</accession>
<dbReference type="EMBL" id="JAFJMO010000004">
    <property type="protein sequence ID" value="KAJ8278648.1"/>
    <property type="molecule type" value="Genomic_DNA"/>
</dbReference>